<comment type="caution">
    <text evidence="2">The sequence shown here is derived from an EMBL/GenBank/DDBJ whole genome shotgun (WGS) entry which is preliminary data.</text>
</comment>
<dbReference type="EMBL" id="CAJNOO010000777">
    <property type="protein sequence ID" value="CAF1031476.1"/>
    <property type="molecule type" value="Genomic_DNA"/>
</dbReference>
<dbReference type="GO" id="GO:0005829">
    <property type="term" value="C:cytosol"/>
    <property type="evidence" value="ECO:0007669"/>
    <property type="project" value="TreeGrafter"/>
</dbReference>
<feature type="domain" description="Glycolipid transfer protein" evidence="1">
    <location>
        <begin position="56"/>
        <end position="208"/>
    </location>
</feature>
<dbReference type="PANTHER" id="PTHR10219:SF43">
    <property type="entry name" value="GLYCOLIPID TRANSFER PROTEIN DOMAIN-CONTAINING PROTEIN"/>
    <property type="match status" value="1"/>
</dbReference>
<dbReference type="GO" id="GO:1902388">
    <property type="term" value="F:ceramide 1-phosphate transfer activity"/>
    <property type="evidence" value="ECO:0007669"/>
    <property type="project" value="TreeGrafter"/>
</dbReference>
<dbReference type="InterPro" id="IPR014830">
    <property type="entry name" value="Glycolipid_transfer_prot_dom"/>
</dbReference>
<dbReference type="AlphaFoldDB" id="A0A814IWM5"/>
<reference evidence="2" key="1">
    <citation type="submission" date="2021-02" db="EMBL/GenBank/DDBJ databases">
        <authorList>
            <person name="Nowell W R."/>
        </authorList>
    </citation>
    <scope>NUCLEOTIDE SEQUENCE</scope>
</reference>
<organism evidence="2 3">
    <name type="scientific">Rotaria sordida</name>
    <dbReference type="NCBI Taxonomy" id="392033"/>
    <lineage>
        <taxon>Eukaryota</taxon>
        <taxon>Metazoa</taxon>
        <taxon>Spiralia</taxon>
        <taxon>Gnathifera</taxon>
        <taxon>Rotifera</taxon>
        <taxon>Eurotatoria</taxon>
        <taxon>Bdelloidea</taxon>
        <taxon>Philodinida</taxon>
        <taxon>Philodinidae</taxon>
        <taxon>Rotaria</taxon>
    </lineage>
</organism>
<evidence type="ECO:0000313" key="3">
    <source>
        <dbReference type="Proteomes" id="UP000663882"/>
    </source>
</evidence>
<dbReference type="GO" id="GO:0016020">
    <property type="term" value="C:membrane"/>
    <property type="evidence" value="ECO:0007669"/>
    <property type="project" value="TreeGrafter"/>
</dbReference>
<dbReference type="Gene3D" id="1.10.3520.10">
    <property type="entry name" value="Glycolipid transfer protein"/>
    <property type="match status" value="1"/>
</dbReference>
<proteinExistence type="predicted"/>
<dbReference type="InterPro" id="IPR036497">
    <property type="entry name" value="GLTP_sf"/>
</dbReference>
<dbReference type="OrthoDB" id="116883at2759"/>
<protein>
    <recommendedName>
        <fullName evidence="1">Glycolipid transfer protein domain-containing protein</fullName>
    </recommendedName>
</protein>
<dbReference type="PANTHER" id="PTHR10219">
    <property type="entry name" value="GLYCOLIPID TRANSFER PROTEIN-RELATED"/>
    <property type="match status" value="1"/>
</dbReference>
<dbReference type="Pfam" id="PF08718">
    <property type="entry name" value="GLTP"/>
    <property type="match status" value="1"/>
</dbReference>
<dbReference type="Proteomes" id="UP000663882">
    <property type="component" value="Unassembled WGS sequence"/>
</dbReference>
<gene>
    <name evidence="2" type="ORF">RFH988_LOCUS15737</name>
</gene>
<dbReference type="SUPFAM" id="SSF110004">
    <property type="entry name" value="Glycolipid transfer protein, GLTP"/>
    <property type="match status" value="1"/>
</dbReference>
<name>A0A814IWM5_9BILA</name>
<evidence type="ECO:0000259" key="1">
    <source>
        <dbReference type="Pfam" id="PF08718"/>
    </source>
</evidence>
<dbReference type="GO" id="GO:1902387">
    <property type="term" value="F:ceramide 1-phosphate binding"/>
    <property type="evidence" value="ECO:0007669"/>
    <property type="project" value="TreeGrafter"/>
</dbReference>
<accession>A0A814IWM5</accession>
<sequence>MSSAPDTQLALNTTTPCETIIDSSDIPTKSLTNKFDIKTLRDAFVNCVRSDDTLLLAEYVRAYEELCTFVCSLGTIFEWATRDLSGKLMIIREHLRLDPINYESIQSMIVYEIESGRIQSRDTEIFIQPGKPLHNGCRTLLRLHRALAFLSAFLSEMRTAPDDASSATIACNAYSATMAQFHSWPVKYTIMAAIKLTLPNRQELVNKLLTERTTDEINTYTDEIVQACNTIELITQELFKTYNLTKLP</sequence>
<evidence type="ECO:0000313" key="2">
    <source>
        <dbReference type="EMBL" id="CAF1031476.1"/>
    </source>
</evidence>